<evidence type="ECO:0000259" key="1">
    <source>
        <dbReference type="Pfam" id="PF10077"/>
    </source>
</evidence>
<proteinExistence type="predicted"/>
<sequence length="155" mass="17869">MLIQYIVALFLAVVDLFNEKPNVNYDFDKAAMEVALKEAKRTLPMFLEAFEKKNAGRFYVKVLMACPDPDGGEYIWIDDLNRVGDDFTGRYANVPGCREDVRRGSPLRFKRDDIVDWSFMRDGKMHGSYSTRVTLKDMSPSEADEYRRILAPLPD</sequence>
<evidence type="ECO:0000313" key="2">
    <source>
        <dbReference type="EMBL" id="BAT59772.1"/>
    </source>
</evidence>
<dbReference type="InterPro" id="IPR018756">
    <property type="entry name" value="DUF2314"/>
</dbReference>
<dbReference type="AlphaFoldDB" id="A0A0S3PV57"/>
<feature type="domain" description="DUF2314" evidence="1">
    <location>
        <begin position="31"/>
        <end position="147"/>
    </location>
</feature>
<dbReference type="OrthoDB" id="121776at2"/>
<dbReference type="Proteomes" id="UP000236884">
    <property type="component" value="Chromosome"/>
</dbReference>
<dbReference type="KEGG" id="vgo:GJW-30_1_02305"/>
<protein>
    <recommendedName>
        <fullName evidence="1">DUF2314 domain-containing protein</fullName>
    </recommendedName>
</protein>
<accession>A0A0S3PV57</accession>
<dbReference type="EMBL" id="AP014946">
    <property type="protein sequence ID" value="BAT59772.1"/>
    <property type="molecule type" value="Genomic_DNA"/>
</dbReference>
<keyword evidence="3" id="KW-1185">Reference proteome</keyword>
<dbReference type="Pfam" id="PF10077">
    <property type="entry name" value="DUF2314"/>
    <property type="match status" value="1"/>
</dbReference>
<reference evidence="2 3" key="1">
    <citation type="submission" date="2015-08" db="EMBL/GenBank/DDBJ databases">
        <title>Investigation of the bacterial diversity of lava forest soil.</title>
        <authorList>
            <person name="Lee J.S."/>
        </authorList>
    </citation>
    <scope>NUCLEOTIDE SEQUENCE [LARGE SCALE GENOMIC DNA]</scope>
    <source>
        <strain evidence="2 3">GJW-30</strain>
    </source>
</reference>
<name>A0A0S3PV57_9BRAD</name>
<organism evidence="2 3">
    <name type="scientific">Variibacter gotjawalensis</name>
    <dbReference type="NCBI Taxonomy" id="1333996"/>
    <lineage>
        <taxon>Bacteria</taxon>
        <taxon>Pseudomonadati</taxon>
        <taxon>Pseudomonadota</taxon>
        <taxon>Alphaproteobacteria</taxon>
        <taxon>Hyphomicrobiales</taxon>
        <taxon>Nitrobacteraceae</taxon>
        <taxon>Variibacter</taxon>
    </lineage>
</organism>
<gene>
    <name evidence="2" type="ORF">GJW-30_1_02305</name>
</gene>
<evidence type="ECO:0000313" key="3">
    <source>
        <dbReference type="Proteomes" id="UP000236884"/>
    </source>
</evidence>